<dbReference type="CDD" id="cd04278">
    <property type="entry name" value="ZnMc_MMP"/>
    <property type="match status" value="1"/>
</dbReference>
<dbReference type="SMART" id="SM00235">
    <property type="entry name" value="ZnMc"/>
    <property type="match status" value="1"/>
</dbReference>
<evidence type="ECO:0000259" key="18">
    <source>
        <dbReference type="SMART" id="SM00235"/>
    </source>
</evidence>
<feature type="compositionally biased region" description="Pro residues" evidence="16">
    <location>
        <begin position="290"/>
        <end position="313"/>
    </location>
</feature>
<dbReference type="SUPFAM" id="SSF47090">
    <property type="entry name" value="PGBD-like"/>
    <property type="match status" value="1"/>
</dbReference>
<evidence type="ECO:0000256" key="12">
    <source>
        <dbReference type="PIRSR" id="PIRSR621190-2"/>
    </source>
</evidence>
<evidence type="ECO:0000256" key="9">
    <source>
        <dbReference type="ARBA" id="ARBA00023145"/>
    </source>
</evidence>
<feature type="repeat" description="Hemopexin" evidence="15">
    <location>
        <begin position="475"/>
        <end position="521"/>
    </location>
</feature>
<dbReference type="SUPFAM" id="SSF50923">
    <property type="entry name" value="Hemopexin-like domain"/>
    <property type="match status" value="1"/>
</dbReference>
<dbReference type="InterPro" id="IPR033739">
    <property type="entry name" value="M10A_MMP"/>
</dbReference>
<dbReference type="InterPro" id="IPR001818">
    <property type="entry name" value="Pept_M10_metallopeptidase"/>
</dbReference>
<dbReference type="PANTHER" id="PTHR10201:SF287">
    <property type="entry name" value="MATRIX METALLOPEPTIDASE 25B-RELATED"/>
    <property type="match status" value="1"/>
</dbReference>
<feature type="repeat" description="Hemopexin" evidence="15">
    <location>
        <begin position="422"/>
        <end position="474"/>
    </location>
</feature>
<dbReference type="GO" id="GO:0030198">
    <property type="term" value="P:extracellular matrix organization"/>
    <property type="evidence" value="ECO:0007669"/>
    <property type="project" value="TreeGrafter"/>
</dbReference>
<evidence type="ECO:0000256" key="16">
    <source>
        <dbReference type="SAM" id="MobiDB-lite"/>
    </source>
</evidence>
<evidence type="ECO:0000256" key="6">
    <source>
        <dbReference type="ARBA" id="ARBA00022833"/>
    </source>
</evidence>
<evidence type="ECO:0000256" key="2">
    <source>
        <dbReference type="ARBA" id="ARBA00022670"/>
    </source>
</evidence>
<feature type="binding site" evidence="12">
    <location>
        <position position="215"/>
    </location>
    <ligand>
        <name>Ca(2+)</name>
        <dbReference type="ChEBI" id="CHEBI:29108"/>
        <label>1</label>
    </ligand>
</feature>
<evidence type="ECO:0000256" key="14">
    <source>
        <dbReference type="PIRSR" id="PIRSR621190-4"/>
    </source>
</evidence>
<evidence type="ECO:0000256" key="1">
    <source>
        <dbReference type="ARBA" id="ARBA00010370"/>
    </source>
</evidence>
<feature type="repeat" description="Hemopexin" evidence="15">
    <location>
        <begin position="371"/>
        <end position="416"/>
    </location>
</feature>
<dbReference type="FunFam" id="3.40.390.10:FF:000068">
    <property type="entry name" value="Predicted protein"/>
    <property type="match status" value="1"/>
</dbReference>
<gene>
    <name evidence="19" type="ORF">AALO_G00277670</name>
</gene>
<evidence type="ECO:0000256" key="7">
    <source>
        <dbReference type="ARBA" id="ARBA00022837"/>
    </source>
</evidence>
<dbReference type="PROSITE" id="PS51642">
    <property type="entry name" value="HEMOPEXIN_2"/>
    <property type="match status" value="4"/>
</dbReference>
<keyword evidence="13" id="KW-1015">Disulfide bond</keyword>
<feature type="binding site" evidence="12">
    <location>
        <position position="213"/>
    </location>
    <ligand>
        <name>Ca(2+)</name>
        <dbReference type="ChEBI" id="CHEBI:29108"/>
        <label>1</label>
    </ligand>
</feature>
<protein>
    <recommendedName>
        <fullName evidence="18">Peptidase metallopeptidase domain-containing protein</fullName>
    </recommendedName>
</protein>
<feature type="repeat" description="Hemopexin" evidence="15">
    <location>
        <begin position="319"/>
        <end position="363"/>
    </location>
</feature>
<dbReference type="InterPro" id="IPR002477">
    <property type="entry name" value="Peptidoglycan-bd-like"/>
</dbReference>
<evidence type="ECO:0000256" key="10">
    <source>
        <dbReference type="PIRSR" id="PIRSR001191-1"/>
    </source>
</evidence>
<keyword evidence="7 12" id="KW-0106">Calcium</keyword>
<dbReference type="PIRSF" id="PIRSF001191">
    <property type="entry name" value="Peptidase_M10A_matrix"/>
    <property type="match status" value="1"/>
</dbReference>
<organism evidence="19 20">
    <name type="scientific">Alosa alosa</name>
    <name type="common">allis shad</name>
    <dbReference type="NCBI Taxonomy" id="278164"/>
    <lineage>
        <taxon>Eukaryota</taxon>
        <taxon>Metazoa</taxon>
        <taxon>Chordata</taxon>
        <taxon>Craniata</taxon>
        <taxon>Vertebrata</taxon>
        <taxon>Euteleostomi</taxon>
        <taxon>Actinopterygii</taxon>
        <taxon>Neopterygii</taxon>
        <taxon>Teleostei</taxon>
        <taxon>Clupei</taxon>
        <taxon>Clupeiformes</taxon>
        <taxon>Clupeoidei</taxon>
        <taxon>Clupeidae</taxon>
        <taxon>Alosa</taxon>
    </lineage>
</organism>
<dbReference type="InterPro" id="IPR018487">
    <property type="entry name" value="Hemopexin-like_repeat"/>
</dbReference>
<dbReference type="InterPro" id="IPR006026">
    <property type="entry name" value="Peptidase_Metallo"/>
</dbReference>
<feature type="binding site" evidence="12">
    <location>
        <position position="215"/>
    </location>
    <ligand>
        <name>Ca(2+)</name>
        <dbReference type="ChEBI" id="CHEBI:29108"/>
        <label>3</label>
    </ligand>
</feature>
<feature type="binding site" evidence="11">
    <location>
        <position position="245"/>
    </location>
    <ligand>
        <name>Zn(2+)</name>
        <dbReference type="ChEBI" id="CHEBI:29105"/>
        <label>2</label>
        <note>catalytic</note>
    </ligand>
</feature>
<feature type="domain" description="Peptidase metallopeptidase" evidence="18">
    <location>
        <begin position="114"/>
        <end position="282"/>
    </location>
</feature>
<evidence type="ECO:0000256" key="17">
    <source>
        <dbReference type="SAM" id="SignalP"/>
    </source>
</evidence>
<dbReference type="Pfam" id="PF01471">
    <property type="entry name" value="PG_binding_1"/>
    <property type="match status" value="1"/>
</dbReference>
<dbReference type="PANTHER" id="PTHR10201">
    <property type="entry name" value="MATRIX METALLOPROTEINASE"/>
    <property type="match status" value="1"/>
</dbReference>
<dbReference type="GO" id="GO:0031012">
    <property type="term" value="C:extracellular matrix"/>
    <property type="evidence" value="ECO:0007669"/>
    <property type="project" value="InterPro"/>
</dbReference>
<dbReference type="GO" id="GO:0004222">
    <property type="term" value="F:metalloendopeptidase activity"/>
    <property type="evidence" value="ECO:0007669"/>
    <property type="project" value="InterPro"/>
</dbReference>
<dbReference type="Gene3D" id="2.110.10.10">
    <property type="entry name" value="Hemopexin-like domain"/>
    <property type="match status" value="1"/>
</dbReference>
<feature type="binding site" evidence="11">
    <location>
        <position position="235"/>
    </location>
    <ligand>
        <name>Zn(2+)</name>
        <dbReference type="ChEBI" id="CHEBI:29105"/>
        <label>2</label>
        <note>catalytic</note>
    </ligand>
</feature>
<keyword evidence="17" id="KW-0732">Signal</keyword>
<feature type="binding site" evidence="12">
    <location>
        <position position="196"/>
    </location>
    <ligand>
        <name>Zn(2+)</name>
        <dbReference type="ChEBI" id="CHEBI:29105"/>
        <label>1</label>
    </ligand>
</feature>
<name>A0AAV6FLL7_9TELE</name>
<feature type="binding site" evidence="12">
    <location>
        <position position="181"/>
    </location>
    <ligand>
        <name>Zn(2+)</name>
        <dbReference type="ChEBI" id="CHEBI:29105"/>
        <label>1</label>
    </ligand>
</feature>
<keyword evidence="20" id="KW-1185">Reference proteome</keyword>
<keyword evidence="5" id="KW-0378">Hydrolase</keyword>
<feature type="binding site" evidence="12">
    <location>
        <position position="323"/>
    </location>
    <ligand>
        <name>Ca(2+)</name>
        <dbReference type="ChEBI" id="CHEBI:29108"/>
        <label>4</label>
    </ligand>
</feature>
<keyword evidence="6 11" id="KW-0862">Zinc</keyword>
<dbReference type="GO" id="GO:0008270">
    <property type="term" value="F:zinc ion binding"/>
    <property type="evidence" value="ECO:0007669"/>
    <property type="project" value="InterPro"/>
</dbReference>
<feature type="binding site" evidence="12">
    <location>
        <position position="212"/>
    </location>
    <ligand>
        <name>Ca(2+)</name>
        <dbReference type="ChEBI" id="CHEBI:29108"/>
        <label>3</label>
    </ligand>
</feature>
<dbReference type="Pfam" id="PF00413">
    <property type="entry name" value="Peptidase_M10"/>
    <property type="match status" value="1"/>
</dbReference>
<dbReference type="AlphaFoldDB" id="A0AAV6FLL7"/>
<keyword evidence="4" id="KW-0677">Repeat</keyword>
<dbReference type="Gene3D" id="3.40.390.10">
    <property type="entry name" value="Collagenase (Catalytic Domain)"/>
    <property type="match status" value="1"/>
</dbReference>
<keyword evidence="2" id="KW-0645">Protease</keyword>
<dbReference type="InterPro" id="IPR036375">
    <property type="entry name" value="Hemopexin-like_dom_sf"/>
</dbReference>
<evidence type="ECO:0000313" key="20">
    <source>
        <dbReference type="Proteomes" id="UP000823561"/>
    </source>
</evidence>
<dbReference type="InterPro" id="IPR024079">
    <property type="entry name" value="MetalloPept_cat_dom_sf"/>
</dbReference>
<evidence type="ECO:0000256" key="3">
    <source>
        <dbReference type="ARBA" id="ARBA00022723"/>
    </source>
</evidence>
<feature type="binding site" evidence="12">
    <location>
        <position position="189"/>
    </location>
    <ligand>
        <name>Ca(2+)</name>
        <dbReference type="ChEBI" id="CHEBI:29108"/>
        <label>3</label>
    </ligand>
</feature>
<feature type="binding site" evidence="11">
    <location>
        <position position="239"/>
    </location>
    <ligand>
        <name>Zn(2+)</name>
        <dbReference type="ChEBI" id="CHEBI:29105"/>
        <label>2</label>
        <note>catalytic</note>
    </ligand>
</feature>
<dbReference type="GO" id="GO:0005615">
    <property type="term" value="C:extracellular space"/>
    <property type="evidence" value="ECO:0007669"/>
    <property type="project" value="TreeGrafter"/>
</dbReference>
<dbReference type="Proteomes" id="UP000823561">
    <property type="component" value="Chromosome 22"/>
</dbReference>
<feature type="binding site" evidence="12">
    <location>
        <position position="188"/>
    </location>
    <ligand>
        <name>Ca(2+)</name>
        <dbReference type="ChEBI" id="CHEBI:29108"/>
        <label>3</label>
    </ligand>
</feature>
<keyword evidence="8" id="KW-0482">Metalloprotease</keyword>
<evidence type="ECO:0000256" key="5">
    <source>
        <dbReference type="ARBA" id="ARBA00022801"/>
    </source>
</evidence>
<feature type="compositionally biased region" description="Polar residues" evidence="16">
    <location>
        <begin position="276"/>
        <end position="286"/>
    </location>
</feature>
<dbReference type="PRINTS" id="PR00138">
    <property type="entry name" value="MATRIXIN"/>
</dbReference>
<proteinExistence type="inferred from homology"/>
<dbReference type="GO" id="GO:0006508">
    <property type="term" value="P:proteolysis"/>
    <property type="evidence" value="ECO:0007669"/>
    <property type="project" value="UniProtKB-KW"/>
</dbReference>
<keyword evidence="3 11" id="KW-0479">Metal-binding</keyword>
<dbReference type="Pfam" id="PF00045">
    <property type="entry name" value="Hemopexin"/>
    <property type="match status" value="3"/>
</dbReference>
<comment type="cofactor">
    <cofactor evidence="12">
        <name>Ca(2+)</name>
        <dbReference type="ChEBI" id="CHEBI:29108"/>
    </cofactor>
    <text evidence="12">Can bind about 5 Ca(2+) ions per subunit.</text>
</comment>
<reference evidence="19" key="1">
    <citation type="submission" date="2020-10" db="EMBL/GenBank/DDBJ databases">
        <title>Chromosome-scale genome assembly of the Allis shad, Alosa alosa.</title>
        <authorList>
            <person name="Margot Z."/>
            <person name="Christophe K."/>
            <person name="Cabau C."/>
            <person name="Louis A."/>
            <person name="Berthelot C."/>
            <person name="Parey E."/>
            <person name="Roest Crollius H."/>
            <person name="Montfort J."/>
            <person name="Robinson-Rechavi M."/>
            <person name="Bucao C."/>
            <person name="Bouchez O."/>
            <person name="Gislard M."/>
            <person name="Lluch J."/>
            <person name="Milhes M."/>
            <person name="Lampietro C."/>
            <person name="Lopez Roques C."/>
            <person name="Donnadieu C."/>
            <person name="Braasch I."/>
            <person name="Desvignes T."/>
            <person name="Postlethwait J."/>
            <person name="Bobe J."/>
            <person name="Guiguen Y."/>
        </authorList>
    </citation>
    <scope>NUCLEOTIDE SEQUENCE</scope>
    <source>
        <strain evidence="19">M-15738</strain>
        <tissue evidence="19">Blood</tissue>
    </source>
</reference>
<feature type="binding site" evidence="12">
    <location>
        <position position="377"/>
    </location>
    <ligand>
        <name>Ca(2+)</name>
        <dbReference type="ChEBI" id="CHEBI:29108"/>
        <label>5</label>
    </ligand>
</feature>
<dbReference type="EMBL" id="JADWDJ010000022">
    <property type="protein sequence ID" value="KAG5262681.1"/>
    <property type="molecule type" value="Genomic_DNA"/>
</dbReference>
<keyword evidence="9" id="KW-0865">Zymogen</keyword>
<feature type="modified residue" description="Phosphotyrosine; by PKDCC" evidence="14">
    <location>
        <position position="405"/>
    </location>
</feature>
<dbReference type="InterPro" id="IPR036365">
    <property type="entry name" value="PGBD-like_sf"/>
</dbReference>
<accession>A0AAV6FLL7</accession>
<feature type="binding site" evidence="12">
    <location>
        <position position="428"/>
    </location>
    <ligand>
        <name>Ca(2+)</name>
        <dbReference type="ChEBI" id="CHEBI:29108"/>
        <label>5</label>
    </ligand>
</feature>
<feature type="binding site" description="in inhibited form" evidence="12">
    <location>
        <position position="91"/>
    </location>
    <ligand>
        <name>Zn(2+)</name>
        <dbReference type="ChEBI" id="CHEBI:29105"/>
        <label>2</label>
        <note>catalytic</note>
    </ligand>
</feature>
<feature type="region of interest" description="Disordered" evidence="16">
    <location>
        <begin position="274"/>
        <end position="315"/>
    </location>
</feature>
<feature type="binding site" evidence="12">
    <location>
        <position position="375"/>
    </location>
    <ligand>
        <name>Ca(2+)</name>
        <dbReference type="ChEBI" id="CHEBI:29108"/>
        <label>4</label>
    </ligand>
</feature>
<dbReference type="SUPFAM" id="SSF55486">
    <property type="entry name" value="Metalloproteases ('zincins'), catalytic domain"/>
    <property type="match status" value="1"/>
</dbReference>
<feature type="binding site" evidence="12">
    <location>
        <position position="183"/>
    </location>
    <ligand>
        <name>Zn(2+)</name>
        <dbReference type="ChEBI" id="CHEBI:29105"/>
        <label>1</label>
    </ligand>
</feature>
<feature type="binding site" evidence="12">
    <location>
        <position position="171"/>
    </location>
    <ligand>
        <name>Ca(2+)</name>
        <dbReference type="ChEBI" id="CHEBI:29108"/>
        <label>2</label>
    </ligand>
</feature>
<evidence type="ECO:0000256" key="15">
    <source>
        <dbReference type="PROSITE-ProRule" id="PRU01011"/>
    </source>
</evidence>
<feature type="binding site" evidence="12">
    <location>
        <position position="253"/>
    </location>
    <ligand>
        <name>Zn(2+)</name>
        <dbReference type="ChEBI" id="CHEBI:29105"/>
        <label>2</label>
        <note>catalytic</note>
    </ligand>
</feature>
<feature type="binding site" evidence="12">
    <location>
        <position position="208"/>
    </location>
    <ligand>
        <name>Ca(2+)</name>
        <dbReference type="ChEBI" id="CHEBI:29108"/>
        <label>2</label>
    </ligand>
</feature>
<feature type="chain" id="PRO_5043372243" description="Peptidase metallopeptidase domain-containing protein" evidence="17">
    <location>
        <begin position="26"/>
        <end position="570"/>
    </location>
</feature>
<feature type="active site" evidence="10">
    <location>
        <position position="236"/>
    </location>
</feature>
<evidence type="ECO:0000256" key="8">
    <source>
        <dbReference type="ARBA" id="ARBA00023049"/>
    </source>
</evidence>
<comment type="caution">
    <text evidence="19">The sequence shown here is derived from an EMBL/GenBank/DDBJ whole genome shotgun (WGS) entry which is preliminary data.</text>
</comment>
<dbReference type="CDD" id="cd00094">
    <property type="entry name" value="HX"/>
    <property type="match status" value="1"/>
</dbReference>
<comment type="similarity">
    <text evidence="1">Belongs to the peptidase M10A family.</text>
</comment>
<sequence length="570" mass="63997">MPSRILLRCLTGMVLMLAFLIDSKAEPDQYSRGVDWLGRYGYLSPPDPKIGKLQTKEGLEKAIREMQRFGGIKQTGKFDSETLKLMSKPRCSLPDIMGSEDRMRRRRRKRYALSGLSWKKEEITWSIHNMPRLNKNIDTKDRVRNIMMNALKAWSDVTPLKFSERSPGQADVEVSFTRTHHDDGYPFDGPGGTLAHAFFPGESEIAGDTHFDDEENWGYEDFSGGTTDLFTVAVHEFGHALGLGHSADTGSIMAPYYSGPAARDMHSYRLPRDDQQAIQQGPTKKNPTLPVTPPLPDLPDPLPPHRTPRPDPSVPNRCVGGFDAVANIRGDVFFFKGKFFWRRVQTALLSNAPALINNFWFGLHDQNNIEIEKIDAAYERSDSRIVFFSGQSYWVFKDNKVLPGYPRPITEWGMKHSNGQPVTTVEAAFVWAHNGRTFLFSGKEFWGFSNGKDLERPNPDEGYPKPASLWTGAPSNPDDIITSPEGNTYFFKDNSFWIVENGKLGQDVVTSKSTAIEWMKCQPKDVPTSRPGKGDCSCGISGASEIPSVRSSQWILLTLTMAFLQTSLII</sequence>
<comment type="cofactor">
    <cofactor evidence="12">
        <name>Zn(2+)</name>
        <dbReference type="ChEBI" id="CHEBI:29105"/>
    </cofactor>
    <text evidence="12">Binds 2 Zn(2+) ions per subunit.</text>
</comment>
<feature type="binding site" evidence="12">
    <location>
        <position position="210"/>
    </location>
    <ligand>
        <name>Zn(2+)</name>
        <dbReference type="ChEBI" id="CHEBI:29105"/>
        <label>1</label>
    </ligand>
</feature>
<feature type="binding site" evidence="12">
    <location>
        <position position="478"/>
    </location>
    <ligand>
        <name>Ca(2+)</name>
        <dbReference type="ChEBI" id="CHEBI:29108"/>
        <label>4</label>
    </ligand>
</feature>
<dbReference type="FunFam" id="2.110.10.10:FF:000018">
    <property type="entry name" value="Matrix metallopeptidase 25b"/>
    <property type="match status" value="1"/>
</dbReference>
<dbReference type="InterPro" id="IPR000585">
    <property type="entry name" value="Hemopexin-like_dom"/>
</dbReference>
<evidence type="ECO:0000256" key="4">
    <source>
        <dbReference type="ARBA" id="ARBA00022737"/>
    </source>
</evidence>
<evidence type="ECO:0000256" key="11">
    <source>
        <dbReference type="PIRSR" id="PIRSR001191-2"/>
    </source>
</evidence>
<evidence type="ECO:0000313" key="19">
    <source>
        <dbReference type="EMBL" id="KAG5262681.1"/>
    </source>
</evidence>
<feature type="signal peptide" evidence="17">
    <location>
        <begin position="1"/>
        <end position="25"/>
    </location>
</feature>
<feature type="disulfide bond" evidence="13">
    <location>
        <begin position="318"/>
        <end position="521"/>
    </location>
</feature>
<dbReference type="InterPro" id="IPR021190">
    <property type="entry name" value="Pept_M10A"/>
</dbReference>
<evidence type="ECO:0000256" key="13">
    <source>
        <dbReference type="PIRSR" id="PIRSR621190-3"/>
    </source>
</evidence>
<dbReference type="GO" id="GO:0030574">
    <property type="term" value="P:collagen catabolic process"/>
    <property type="evidence" value="ECO:0007669"/>
    <property type="project" value="TreeGrafter"/>
</dbReference>
<dbReference type="SMART" id="SM00120">
    <property type="entry name" value="HX"/>
    <property type="match status" value="4"/>
</dbReference>